<protein>
    <submittedName>
        <fullName evidence="5">MarR family winged helix-turn-helix transcriptional regulator</fullName>
    </submittedName>
</protein>
<dbReference type="InterPro" id="IPR039422">
    <property type="entry name" value="MarR/SlyA-like"/>
</dbReference>
<dbReference type="SUPFAM" id="SSF46785">
    <property type="entry name" value="Winged helix' DNA-binding domain"/>
    <property type="match status" value="1"/>
</dbReference>
<dbReference type="RefSeq" id="WP_258211508.1">
    <property type="nucleotide sequence ID" value="NZ_JANQBD010000001.1"/>
</dbReference>
<name>A0ABT1Y9N4_9BACL</name>
<dbReference type="PANTHER" id="PTHR33164">
    <property type="entry name" value="TRANSCRIPTIONAL REGULATOR, MARR FAMILY"/>
    <property type="match status" value="1"/>
</dbReference>
<evidence type="ECO:0000313" key="5">
    <source>
        <dbReference type="EMBL" id="MCR8629899.1"/>
    </source>
</evidence>
<evidence type="ECO:0000256" key="3">
    <source>
        <dbReference type="ARBA" id="ARBA00023163"/>
    </source>
</evidence>
<accession>A0ABT1Y9N4</accession>
<dbReference type="InterPro" id="IPR036388">
    <property type="entry name" value="WH-like_DNA-bd_sf"/>
</dbReference>
<feature type="domain" description="HTH marR-type" evidence="4">
    <location>
        <begin position="8"/>
        <end position="142"/>
    </location>
</feature>
<dbReference type="Gene3D" id="1.10.10.10">
    <property type="entry name" value="Winged helix-like DNA-binding domain superfamily/Winged helix DNA-binding domain"/>
    <property type="match status" value="1"/>
</dbReference>
<dbReference type="PROSITE" id="PS50995">
    <property type="entry name" value="HTH_MARR_2"/>
    <property type="match status" value="1"/>
</dbReference>
<dbReference type="Proteomes" id="UP001300012">
    <property type="component" value="Unassembled WGS sequence"/>
</dbReference>
<dbReference type="InterPro" id="IPR000835">
    <property type="entry name" value="HTH_MarR-typ"/>
</dbReference>
<dbReference type="PANTHER" id="PTHR33164:SF99">
    <property type="entry name" value="MARR FAMILY REGULATORY PROTEIN"/>
    <property type="match status" value="1"/>
</dbReference>
<proteinExistence type="predicted"/>
<keyword evidence="6" id="KW-1185">Reference proteome</keyword>
<evidence type="ECO:0000256" key="2">
    <source>
        <dbReference type="ARBA" id="ARBA00023125"/>
    </source>
</evidence>
<gene>
    <name evidence="5" type="ORF">NV381_01660</name>
</gene>
<sequence length="157" mass="17564">MAESSSGSYELAILLGLSFSVVIDELHQRLAGMDFDDVRPAHGFLFQRIAARGATGNEVAEHLGISKQAASQMIDYLERKGYVARQPLPQDGRGKLVVLSERGWACVRATESIFSEMEQRWTSLLGVERVDMLRLDLRRLVMSSGDGKTPPRFRPVW</sequence>
<reference evidence="5 6" key="1">
    <citation type="submission" date="2022-08" db="EMBL/GenBank/DDBJ databases">
        <title>Paenibacillus endoradicis sp. nov., Paenibacillus radicibacter sp. nov and Paenibacillus pararadicis sp. nov., three cold-adapted plant growth-promoting bacteria isolated from root of Larix gmelinii in Great Khingan.</title>
        <authorList>
            <person name="Xue H."/>
        </authorList>
    </citation>
    <scope>NUCLEOTIDE SEQUENCE [LARGE SCALE GENOMIC DNA]</scope>
    <source>
        <strain evidence="5 6">N5-1-1-5</strain>
    </source>
</reference>
<dbReference type="PRINTS" id="PR00598">
    <property type="entry name" value="HTHMARR"/>
</dbReference>
<evidence type="ECO:0000259" key="4">
    <source>
        <dbReference type="PROSITE" id="PS50995"/>
    </source>
</evidence>
<keyword evidence="3" id="KW-0804">Transcription</keyword>
<dbReference type="Pfam" id="PF12802">
    <property type="entry name" value="MarR_2"/>
    <property type="match status" value="1"/>
</dbReference>
<keyword evidence="1" id="KW-0805">Transcription regulation</keyword>
<dbReference type="InterPro" id="IPR023187">
    <property type="entry name" value="Tscrpt_reg_MarR-type_CS"/>
</dbReference>
<dbReference type="InterPro" id="IPR036390">
    <property type="entry name" value="WH_DNA-bd_sf"/>
</dbReference>
<dbReference type="EMBL" id="JANQBD010000001">
    <property type="protein sequence ID" value="MCR8629899.1"/>
    <property type="molecule type" value="Genomic_DNA"/>
</dbReference>
<comment type="caution">
    <text evidence="5">The sequence shown here is derived from an EMBL/GenBank/DDBJ whole genome shotgun (WGS) entry which is preliminary data.</text>
</comment>
<evidence type="ECO:0000256" key="1">
    <source>
        <dbReference type="ARBA" id="ARBA00023015"/>
    </source>
</evidence>
<organism evidence="5 6">
    <name type="scientific">Paenibacillus radicis</name>
    <name type="common">ex Xue et al. 2023</name>
    <dbReference type="NCBI Taxonomy" id="2972489"/>
    <lineage>
        <taxon>Bacteria</taxon>
        <taxon>Bacillati</taxon>
        <taxon>Bacillota</taxon>
        <taxon>Bacilli</taxon>
        <taxon>Bacillales</taxon>
        <taxon>Paenibacillaceae</taxon>
        <taxon>Paenibacillus</taxon>
    </lineage>
</organism>
<evidence type="ECO:0000313" key="6">
    <source>
        <dbReference type="Proteomes" id="UP001300012"/>
    </source>
</evidence>
<keyword evidence="2" id="KW-0238">DNA-binding</keyword>
<dbReference type="SMART" id="SM00347">
    <property type="entry name" value="HTH_MARR"/>
    <property type="match status" value="1"/>
</dbReference>
<dbReference type="PROSITE" id="PS01117">
    <property type="entry name" value="HTH_MARR_1"/>
    <property type="match status" value="1"/>
</dbReference>